<dbReference type="InterPro" id="IPR012340">
    <property type="entry name" value="NA-bd_OB-fold"/>
</dbReference>
<organism evidence="1 2">
    <name type="scientific">Raphanus sativus</name>
    <name type="common">Radish</name>
    <name type="synonym">Raphanus raphanistrum var. sativus</name>
    <dbReference type="NCBI Taxonomy" id="3726"/>
    <lineage>
        <taxon>Eukaryota</taxon>
        <taxon>Viridiplantae</taxon>
        <taxon>Streptophyta</taxon>
        <taxon>Embryophyta</taxon>
        <taxon>Tracheophyta</taxon>
        <taxon>Spermatophyta</taxon>
        <taxon>Magnoliopsida</taxon>
        <taxon>eudicotyledons</taxon>
        <taxon>Gunneridae</taxon>
        <taxon>Pentapetalae</taxon>
        <taxon>rosids</taxon>
        <taxon>malvids</taxon>
        <taxon>Brassicales</taxon>
        <taxon>Brassicaceae</taxon>
        <taxon>Brassiceae</taxon>
        <taxon>Raphanus</taxon>
    </lineage>
</organism>
<accession>A0A6J0LM60</accession>
<reference evidence="1" key="1">
    <citation type="journal article" date="2019" name="Database">
        <title>The radish genome database (RadishGD): an integrated information resource for radish genomics.</title>
        <authorList>
            <person name="Yu H.J."/>
            <person name="Baek S."/>
            <person name="Lee Y.J."/>
            <person name="Cho A."/>
            <person name="Mun J.H."/>
        </authorList>
    </citation>
    <scope>NUCLEOTIDE SEQUENCE [LARGE SCALE GENOMIC DNA]</scope>
    <source>
        <strain evidence="1">cv. WK10039</strain>
    </source>
</reference>
<gene>
    <name evidence="2" type="primary">LOC108832092</name>
</gene>
<dbReference type="AlphaFoldDB" id="A0A6J0LM60"/>
<sequence>MNRHRKLISFARLGLWKSWNKMVGLSSLALAAARSLTSLGVLSIATVALYPNITGVIKYRVELCLDDGAANATFVVFNREMVNLTKQDAAGLTLDEMNGAGLKDSRNVLKALLEKNLFFFQICVTPFNVSPSHRTFTVSAIIESIVPEVEGGVASAPRGRRLKVKTLNQVHPLL</sequence>
<name>A0A6J0LM60_RAPSA</name>
<protein>
    <submittedName>
        <fullName evidence="2">Uncharacterized protein LOC108832092 isoform X2</fullName>
    </submittedName>
</protein>
<evidence type="ECO:0000313" key="1">
    <source>
        <dbReference type="Proteomes" id="UP000504610"/>
    </source>
</evidence>
<evidence type="ECO:0000313" key="2">
    <source>
        <dbReference type="RefSeq" id="XP_018461082.1"/>
    </source>
</evidence>
<dbReference type="OrthoDB" id="1097374at2759"/>
<proteinExistence type="predicted"/>
<keyword evidence="1" id="KW-1185">Reference proteome</keyword>
<reference evidence="2" key="2">
    <citation type="submission" date="2025-08" db="UniProtKB">
        <authorList>
            <consortium name="RefSeq"/>
        </authorList>
    </citation>
    <scope>IDENTIFICATION</scope>
    <source>
        <tissue evidence="2">Leaf</tissue>
    </source>
</reference>
<dbReference type="GeneID" id="108832092"/>
<dbReference type="Proteomes" id="UP000504610">
    <property type="component" value="Chromosome 6"/>
</dbReference>
<dbReference type="Gene3D" id="2.40.50.140">
    <property type="entry name" value="Nucleic acid-binding proteins"/>
    <property type="match status" value="1"/>
</dbReference>
<dbReference type="RefSeq" id="XP_018461082.1">
    <property type="nucleotide sequence ID" value="XM_018605580.2"/>
</dbReference>